<protein>
    <submittedName>
        <fullName evidence="2">Putative prolyl 4-hydroxylase 12 isoform X1</fullName>
    </submittedName>
</protein>
<evidence type="ECO:0000256" key="1">
    <source>
        <dbReference type="SAM" id="SignalP"/>
    </source>
</evidence>
<dbReference type="EMBL" id="GGEC01033783">
    <property type="protein sequence ID" value="MBX14267.1"/>
    <property type="molecule type" value="Transcribed_RNA"/>
</dbReference>
<dbReference type="AlphaFoldDB" id="A0A2P2L8G9"/>
<proteinExistence type="predicted"/>
<organism evidence="2">
    <name type="scientific">Rhizophora mucronata</name>
    <name type="common">Asiatic mangrove</name>
    <dbReference type="NCBI Taxonomy" id="61149"/>
    <lineage>
        <taxon>Eukaryota</taxon>
        <taxon>Viridiplantae</taxon>
        <taxon>Streptophyta</taxon>
        <taxon>Embryophyta</taxon>
        <taxon>Tracheophyta</taxon>
        <taxon>Spermatophyta</taxon>
        <taxon>Magnoliopsida</taxon>
        <taxon>eudicotyledons</taxon>
        <taxon>Gunneridae</taxon>
        <taxon>Pentapetalae</taxon>
        <taxon>rosids</taxon>
        <taxon>fabids</taxon>
        <taxon>Malpighiales</taxon>
        <taxon>Rhizophoraceae</taxon>
        <taxon>Rhizophora</taxon>
    </lineage>
</organism>
<feature type="chain" id="PRO_5015203004" evidence="1">
    <location>
        <begin position="17"/>
        <end position="110"/>
    </location>
</feature>
<keyword evidence="1" id="KW-0732">Signal</keyword>
<feature type="signal peptide" evidence="1">
    <location>
        <begin position="1"/>
        <end position="16"/>
    </location>
</feature>
<accession>A0A2P2L8G9</accession>
<evidence type="ECO:0000313" key="2">
    <source>
        <dbReference type="EMBL" id="MBX14267.1"/>
    </source>
</evidence>
<name>A0A2P2L8G9_RHIMU</name>
<sequence length="110" mass="12584">MASLVFILFFAALTVSQFSNCFADSRKGLRNNQVNRETIVQVARVIPPNRIDPSRVVQLSWRPRSGTFIKLLLILHFSSSFCMKTTVVFNAHLSRSLKFFFFFLPKGVLV</sequence>
<reference evidence="2" key="1">
    <citation type="submission" date="2018-02" db="EMBL/GenBank/DDBJ databases">
        <title>Rhizophora mucronata_Transcriptome.</title>
        <authorList>
            <person name="Meera S.P."/>
            <person name="Sreeshan A."/>
            <person name="Augustine A."/>
        </authorList>
    </citation>
    <scope>NUCLEOTIDE SEQUENCE</scope>
    <source>
        <tissue evidence="2">Leaf</tissue>
    </source>
</reference>